<dbReference type="SUPFAM" id="SSF52540">
    <property type="entry name" value="P-loop containing nucleoside triphosphate hydrolases"/>
    <property type="match status" value="1"/>
</dbReference>
<dbReference type="Gene3D" id="2.40.50.140">
    <property type="entry name" value="Nucleic acid-binding proteins"/>
    <property type="match status" value="1"/>
</dbReference>
<dbReference type="Pfam" id="PF17912">
    <property type="entry name" value="OB_MalK"/>
    <property type="match status" value="1"/>
</dbReference>
<dbReference type="PROSITE" id="PS00211">
    <property type="entry name" value="ABC_TRANSPORTER_1"/>
    <property type="match status" value="1"/>
</dbReference>
<organism evidence="7 8">
    <name type="scientific">Caballeronia mineralivorans PML1(12)</name>
    <dbReference type="NCBI Taxonomy" id="908627"/>
    <lineage>
        <taxon>Bacteria</taxon>
        <taxon>Pseudomonadati</taxon>
        <taxon>Pseudomonadota</taxon>
        <taxon>Betaproteobacteria</taxon>
        <taxon>Burkholderiales</taxon>
        <taxon>Burkholderiaceae</taxon>
        <taxon>Caballeronia</taxon>
    </lineage>
</organism>
<evidence type="ECO:0000313" key="8">
    <source>
        <dbReference type="Proteomes" id="UP000035963"/>
    </source>
</evidence>
<dbReference type="OrthoDB" id="5298774at2"/>
<keyword evidence="1" id="KW-0813">Transport</keyword>
<dbReference type="SMART" id="SM00382">
    <property type="entry name" value="AAA"/>
    <property type="match status" value="1"/>
</dbReference>
<dbReference type="RefSeq" id="WP_047847855.1">
    <property type="nucleotide sequence ID" value="NZ_AEJF01000108.1"/>
</dbReference>
<dbReference type="InterPro" id="IPR003593">
    <property type="entry name" value="AAA+_ATPase"/>
</dbReference>
<reference evidence="7 8" key="1">
    <citation type="journal article" date="2015" name="Genome Announc.">
        <title>Draft Genome Sequence of Burkholderia sp. Strain PML1(12), an Ectomycorrhizosphere-Inhabiting Bacterium with Effective Mineral-Weathering Ability.</title>
        <authorList>
            <person name="Uroz S."/>
            <person name="Oger P."/>
        </authorList>
    </citation>
    <scope>NUCLEOTIDE SEQUENCE [LARGE SCALE GENOMIC DNA]</scope>
    <source>
        <strain evidence="8">PML1(12)</strain>
    </source>
</reference>
<keyword evidence="8" id="KW-1185">Reference proteome</keyword>
<sequence length="380" mass="41704">MAVVEIRNLKKTFSGVDAVESLNLTTEDGEFIVIVGPSGCGKSTTMRMIAGLEEATDGSILIDGQDVTNLSPTDRDVAMVFQNYALYPHLSVYENMAFCLQVRNWPKARIDERVRTVAESLSLTPLLQRKPAALSGGQRQRVALGRAIVREPRIFIMDEPLSNLDAKLRVDMRGEITKLCRRLKVTTFYVTHDQLEALTMGHRIIVMRDGVAQQIDTPQRIYDEPINRFVAGFIGSPSMNFLEATIDGDGEMMRGAGFQLRGSNRMARALKELSNRKVIAGVRPEHLFPAADGDGLTDSASGWMQGRIELVEPLGSQVMVQVTVGNCLVVAQFERQPGLEIGKTITLQHKPDAPHAFDVATERSVLAAAVVESRAALVSA</sequence>
<keyword evidence="3" id="KW-0997">Cell inner membrane</keyword>
<comment type="caution">
    <text evidence="7">The sequence shown here is derived from an EMBL/GenBank/DDBJ whole genome shotgun (WGS) entry which is preliminary data.</text>
</comment>
<feature type="domain" description="ABC transporter" evidence="6">
    <location>
        <begin position="4"/>
        <end position="234"/>
    </location>
</feature>
<proteinExistence type="predicted"/>
<keyword evidence="3" id="KW-0472">Membrane</keyword>
<evidence type="ECO:0000256" key="3">
    <source>
        <dbReference type="ARBA" id="ARBA00022519"/>
    </source>
</evidence>
<gene>
    <name evidence="7" type="ORF">EOS_17125</name>
</gene>
<dbReference type="InterPro" id="IPR027417">
    <property type="entry name" value="P-loop_NTPase"/>
</dbReference>
<dbReference type="PATRIC" id="fig|908627.4.peg.3838"/>
<evidence type="ECO:0000313" key="7">
    <source>
        <dbReference type="EMBL" id="KLU25008.1"/>
    </source>
</evidence>
<dbReference type="GO" id="GO:0008643">
    <property type="term" value="P:carbohydrate transport"/>
    <property type="evidence" value="ECO:0007669"/>
    <property type="project" value="InterPro"/>
</dbReference>
<dbReference type="EMBL" id="AEJF01000108">
    <property type="protein sequence ID" value="KLU25008.1"/>
    <property type="molecule type" value="Genomic_DNA"/>
</dbReference>
<dbReference type="InterPro" id="IPR015855">
    <property type="entry name" value="ABC_transpr_MalK-like"/>
</dbReference>
<dbReference type="PROSITE" id="PS50893">
    <property type="entry name" value="ABC_TRANSPORTER_2"/>
    <property type="match status" value="1"/>
</dbReference>
<dbReference type="InterPro" id="IPR040582">
    <property type="entry name" value="OB_MalK-like"/>
</dbReference>
<dbReference type="FunFam" id="3.40.50.300:FF:000042">
    <property type="entry name" value="Maltose/maltodextrin ABC transporter, ATP-binding protein"/>
    <property type="match status" value="1"/>
</dbReference>
<dbReference type="Proteomes" id="UP000035963">
    <property type="component" value="Unassembled WGS sequence"/>
</dbReference>
<dbReference type="PANTHER" id="PTHR43875:SF1">
    <property type="entry name" value="OSMOPROTECTIVE COMPOUNDS UPTAKE ATP-BINDING PROTEIN GGTA"/>
    <property type="match status" value="1"/>
</dbReference>
<dbReference type="NCBIfam" id="NF008653">
    <property type="entry name" value="PRK11650.1"/>
    <property type="match status" value="1"/>
</dbReference>
<dbReference type="GO" id="GO:0055052">
    <property type="term" value="C:ATP-binding cassette (ABC) transporter complex, substrate-binding subunit-containing"/>
    <property type="evidence" value="ECO:0007669"/>
    <property type="project" value="TreeGrafter"/>
</dbReference>
<accession>A0A0J1FYH4</accession>
<name>A0A0J1FYH4_9BURK</name>
<dbReference type="PANTHER" id="PTHR43875">
    <property type="entry name" value="MALTODEXTRIN IMPORT ATP-BINDING PROTEIN MSMX"/>
    <property type="match status" value="1"/>
</dbReference>
<dbReference type="GO" id="GO:0005524">
    <property type="term" value="F:ATP binding"/>
    <property type="evidence" value="ECO:0007669"/>
    <property type="project" value="UniProtKB-KW"/>
</dbReference>
<dbReference type="InterPro" id="IPR008995">
    <property type="entry name" value="Mo/tungstate-bd_C_term_dom"/>
</dbReference>
<evidence type="ECO:0000256" key="5">
    <source>
        <dbReference type="ARBA" id="ARBA00022840"/>
    </source>
</evidence>
<evidence type="ECO:0000256" key="1">
    <source>
        <dbReference type="ARBA" id="ARBA00022448"/>
    </source>
</evidence>
<dbReference type="InterPro" id="IPR003439">
    <property type="entry name" value="ABC_transporter-like_ATP-bd"/>
</dbReference>
<dbReference type="GO" id="GO:0140359">
    <property type="term" value="F:ABC-type transporter activity"/>
    <property type="evidence" value="ECO:0007669"/>
    <property type="project" value="InterPro"/>
</dbReference>
<dbReference type="InterPro" id="IPR012340">
    <property type="entry name" value="NA-bd_OB-fold"/>
</dbReference>
<dbReference type="SUPFAM" id="SSF50331">
    <property type="entry name" value="MOP-like"/>
    <property type="match status" value="1"/>
</dbReference>
<keyword evidence="5 7" id="KW-0067">ATP-binding</keyword>
<evidence type="ECO:0000256" key="4">
    <source>
        <dbReference type="ARBA" id="ARBA00022741"/>
    </source>
</evidence>
<protein>
    <submittedName>
        <fullName evidence="7">Glycerol-3-phosphate ABC transporter ATP-binding protein</fullName>
    </submittedName>
</protein>
<keyword evidence="2" id="KW-1003">Cell membrane</keyword>
<dbReference type="Gene3D" id="3.40.50.300">
    <property type="entry name" value="P-loop containing nucleotide triphosphate hydrolases"/>
    <property type="match status" value="1"/>
</dbReference>
<dbReference type="CDD" id="cd03301">
    <property type="entry name" value="ABC_MalK_N"/>
    <property type="match status" value="1"/>
</dbReference>
<dbReference type="Pfam" id="PF00005">
    <property type="entry name" value="ABC_tran"/>
    <property type="match status" value="1"/>
</dbReference>
<dbReference type="Gene3D" id="2.40.50.100">
    <property type="match status" value="1"/>
</dbReference>
<evidence type="ECO:0000259" key="6">
    <source>
        <dbReference type="PROSITE" id="PS50893"/>
    </source>
</evidence>
<dbReference type="InterPro" id="IPR017871">
    <property type="entry name" value="ABC_transporter-like_CS"/>
</dbReference>
<dbReference type="AlphaFoldDB" id="A0A0J1FYH4"/>
<keyword evidence="4" id="KW-0547">Nucleotide-binding</keyword>
<dbReference type="GO" id="GO:0016887">
    <property type="term" value="F:ATP hydrolysis activity"/>
    <property type="evidence" value="ECO:0007669"/>
    <property type="project" value="InterPro"/>
</dbReference>
<evidence type="ECO:0000256" key="2">
    <source>
        <dbReference type="ARBA" id="ARBA00022475"/>
    </source>
</evidence>
<dbReference type="InterPro" id="IPR047641">
    <property type="entry name" value="ABC_transpr_MalK/UgpC-like"/>
</dbReference>